<dbReference type="InterPro" id="IPR042100">
    <property type="entry name" value="Bug_dom1"/>
</dbReference>
<evidence type="ECO:0000313" key="3">
    <source>
        <dbReference type="EMBL" id="MBB6563494.1"/>
    </source>
</evidence>
<dbReference type="PANTHER" id="PTHR42928:SF5">
    <property type="entry name" value="BLR1237 PROTEIN"/>
    <property type="match status" value="1"/>
</dbReference>
<dbReference type="AlphaFoldDB" id="A0A7X0PKX6"/>
<accession>A0A7X0PKX6</accession>
<name>A0A7X0PKX6_9BURK</name>
<evidence type="ECO:0000256" key="1">
    <source>
        <dbReference type="ARBA" id="ARBA00006987"/>
    </source>
</evidence>
<feature type="chain" id="PRO_5031389368" evidence="2">
    <location>
        <begin position="29"/>
        <end position="332"/>
    </location>
</feature>
<comment type="caution">
    <text evidence="3">The sequence shown here is derived from an EMBL/GenBank/DDBJ whole genome shotgun (WGS) entry which is preliminary data.</text>
</comment>
<organism evidence="3 4">
    <name type="scientific">Acidovorax soli</name>
    <dbReference type="NCBI Taxonomy" id="592050"/>
    <lineage>
        <taxon>Bacteria</taxon>
        <taxon>Pseudomonadati</taxon>
        <taxon>Pseudomonadota</taxon>
        <taxon>Betaproteobacteria</taxon>
        <taxon>Burkholderiales</taxon>
        <taxon>Comamonadaceae</taxon>
        <taxon>Acidovorax</taxon>
    </lineage>
</organism>
<sequence length="332" mass="35058">MSPALKNPTRRRLLSALGLGMASPMAWAQSPVWPPRTVKIVVPYAPGGGVDLVARMLAERLHRQWGQPVVVDNKPGASTLIGATAVAKAAPDGLALLLTSEATITSNPFLFDKLPYDPVRELAPISQLVSLPQMVIAHPSVPANTMAELMALLKSRSHALSYASYGSGSLPHLLFESLRAKHGGNLVHVPYRGISPAVSAVHAGETQLTLAGVSGALALLRAGKLKALAVGRPTRLTEMPDVPTLRELGLADIDPGESWFGLFTTGGTPAPVVQKIHHDVAAIGNDPAFREAALLSRGFEPVFSAPAGFARFIEADMRQKAQLIRISGAKAE</sequence>
<gene>
    <name evidence="3" type="ORF">HNP48_006214</name>
</gene>
<dbReference type="RefSeq" id="WP_184864606.1">
    <property type="nucleotide sequence ID" value="NZ_JACHLK010000020.1"/>
</dbReference>
<evidence type="ECO:0000313" key="4">
    <source>
        <dbReference type="Proteomes" id="UP000575083"/>
    </source>
</evidence>
<dbReference type="Proteomes" id="UP000575083">
    <property type="component" value="Unassembled WGS sequence"/>
</dbReference>
<reference evidence="3 4" key="1">
    <citation type="submission" date="2020-08" db="EMBL/GenBank/DDBJ databases">
        <title>Functional genomics of gut bacteria from endangered species of beetles.</title>
        <authorList>
            <person name="Carlos-Shanley C."/>
        </authorList>
    </citation>
    <scope>NUCLEOTIDE SEQUENCE [LARGE SCALE GENOMIC DNA]</scope>
    <source>
        <strain evidence="3 4">S00198</strain>
    </source>
</reference>
<keyword evidence="2" id="KW-0732">Signal</keyword>
<dbReference type="PANTHER" id="PTHR42928">
    <property type="entry name" value="TRICARBOXYLATE-BINDING PROTEIN"/>
    <property type="match status" value="1"/>
</dbReference>
<keyword evidence="4" id="KW-1185">Reference proteome</keyword>
<dbReference type="SUPFAM" id="SSF53850">
    <property type="entry name" value="Periplasmic binding protein-like II"/>
    <property type="match status" value="1"/>
</dbReference>
<evidence type="ECO:0000256" key="2">
    <source>
        <dbReference type="SAM" id="SignalP"/>
    </source>
</evidence>
<dbReference type="Gene3D" id="3.40.190.10">
    <property type="entry name" value="Periplasmic binding protein-like II"/>
    <property type="match status" value="1"/>
</dbReference>
<protein>
    <submittedName>
        <fullName evidence="3">Tripartite-type tricarboxylate transporter receptor subunit TctC</fullName>
    </submittedName>
</protein>
<dbReference type="PIRSF" id="PIRSF017082">
    <property type="entry name" value="YflP"/>
    <property type="match status" value="1"/>
</dbReference>
<keyword evidence="3" id="KW-0675">Receptor</keyword>
<dbReference type="InterPro" id="IPR005064">
    <property type="entry name" value="BUG"/>
</dbReference>
<dbReference type="Gene3D" id="3.40.190.150">
    <property type="entry name" value="Bordetella uptake gene, domain 1"/>
    <property type="match status" value="1"/>
</dbReference>
<dbReference type="Pfam" id="PF03401">
    <property type="entry name" value="TctC"/>
    <property type="match status" value="1"/>
</dbReference>
<feature type="signal peptide" evidence="2">
    <location>
        <begin position="1"/>
        <end position="28"/>
    </location>
</feature>
<proteinExistence type="inferred from homology"/>
<comment type="similarity">
    <text evidence="1">Belongs to the UPF0065 (bug) family.</text>
</comment>
<dbReference type="EMBL" id="JACHLK010000020">
    <property type="protein sequence ID" value="MBB6563494.1"/>
    <property type="molecule type" value="Genomic_DNA"/>
</dbReference>